<evidence type="ECO:0000256" key="3">
    <source>
        <dbReference type="ARBA" id="ARBA00035826"/>
    </source>
</evidence>
<dbReference type="PIRSF" id="PIRSF029792">
    <property type="entry name" value="Pro_racemase"/>
    <property type="match status" value="1"/>
</dbReference>
<dbReference type="EMBL" id="CP157484">
    <property type="protein sequence ID" value="XBO38806.1"/>
    <property type="molecule type" value="Genomic_DNA"/>
</dbReference>
<keyword evidence="2" id="KW-0413">Isomerase</keyword>
<dbReference type="PANTHER" id="PTHR33442">
    <property type="entry name" value="TRANS-3-HYDROXY-L-PROLINE DEHYDRATASE"/>
    <property type="match status" value="1"/>
</dbReference>
<evidence type="ECO:0000313" key="5">
    <source>
        <dbReference type="EMBL" id="XBO38806.1"/>
    </source>
</evidence>
<evidence type="ECO:0000256" key="2">
    <source>
        <dbReference type="ARBA" id="ARBA00023235"/>
    </source>
</evidence>
<comment type="catalytic activity">
    <reaction evidence="3">
        <text>trans-4-hydroxy-L-proline = cis-4-hydroxy-D-proline</text>
        <dbReference type="Rhea" id="RHEA:21152"/>
        <dbReference type="ChEBI" id="CHEBI:57690"/>
        <dbReference type="ChEBI" id="CHEBI:58375"/>
        <dbReference type="EC" id="5.1.1.8"/>
    </reaction>
</comment>
<gene>
    <name evidence="5" type="ORF">ABEG18_24455</name>
</gene>
<comment type="similarity">
    <text evidence="1">Belongs to the proline racemase family.</text>
</comment>
<protein>
    <recommendedName>
        <fullName evidence="4">4-hydroxyproline epimerase</fullName>
        <ecNumber evidence="4">5.1.1.8</ecNumber>
    </recommendedName>
</protein>
<dbReference type="SFLD" id="SFLDS00028">
    <property type="entry name" value="Proline_Racemase"/>
    <property type="match status" value="1"/>
</dbReference>
<dbReference type="AlphaFoldDB" id="A0AAU7JEL8"/>
<proteinExistence type="inferred from homology"/>
<accession>A0AAU7JEL8</accession>
<dbReference type="GO" id="GO:0016836">
    <property type="term" value="F:hydro-lyase activity"/>
    <property type="evidence" value="ECO:0007669"/>
    <property type="project" value="TreeGrafter"/>
</dbReference>
<dbReference type="SUPFAM" id="SSF54506">
    <property type="entry name" value="Diaminopimelate epimerase-like"/>
    <property type="match status" value="1"/>
</dbReference>
<dbReference type="InterPro" id="IPR008794">
    <property type="entry name" value="Pro_racemase_fam"/>
</dbReference>
<reference evidence="5" key="1">
    <citation type="submission" date="2024-05" db="EMBL/GenBank/DDBJ databases">
        <authorList>
            <person name="Kim S."/>
            <person name="Heo J."/>
            <person name="Choi H."/>
            <person name="Choi Y."/>
            <person name="Kwon S.-W."/>
            <person name="Kim Y."/>
        </authorList>
    </citation>
    <scope>NUCLEOTIDE SEQUENCE</scope>
    <source>
        <strain evidence="5">KACC 23698</strain>
    </source>
</reference>
<dbReference type="EC" id="5.1.1.8" evidence="4"/>
<evidence type="ECO:0000256" key="4">
    <source>
        <dbReference type="ARBA" id="ARBA00039135"/>
    </source>
</evidence>
<sequence length="347" mass="36919">MPTAVELSYVDMHTAGEPVRIVTGGYPELRGRTVLEQRRDARERCDQWRRAMMLEPRGHSGMYGVIPVRPSHPGAVLGVLFTHNEGYSTMCGHATIALGRWVVDQGLVPAVEPETRFVIEAPCGPLALACTVRDGAVTAVRFESVPAYAHALDVSVDVPGHGRIVADIAYGGAFYAILPASRFGLDFFATPLDDLVAAGGALTDAVRREMRIAHPTEPDLGFLYGTILTDDAAPADESWNLCVFAERQVDRSPTGSGVTARMALDHAKGLVRPGQTRVFRGISGGPFTGAVTRPAPEIDGAVRVEVGGQGFYASRGAFLIEADDPLGCGFALARSFGEAQKAAHPPA</sequence>
<dbReference type="PANTHER" id="PTHR33442:SF1">
    <property type="entry name" value="TRANS-3-HYDROXY-L-PROLINE DEHYDRATASE"/>
    <property type="match status" value="1"/>
</dbReference>
<dbReference type="RefSeq" id="WP_406855646.1">
    <property type="nucleotide sequence ID" value="NZ_CP157484.1"/>
</dbReference>
<evidence type="ECO:0000256" key="1">
    <source>
        <dbReference type="ARBA" id="ARBA00007529"/>
    </source>
</evidence>
<dbReference type="Pfam" id="PF05544">
    <property type="entry name" value="Pro_racemase"/>
    <property type="match status" value="1"/>
</dbReference>
<dbReference type="Gene3D" id="3.10.310.10">
    <property type="entry name" value="Diaminopimelate Epimerase, Chain A, domain 1"/>
    <property type="match status" value="2"/>
</dbReference>
<organism evidence="5">
    <name type="scientific">Alsobacter sp. KACC 23698</name>
    <dbReference type="NCBI Taxonomy" id="3149229"/>
    <lineage>
        <taxon>Bacteria</taxon>
        <taxon>Pseudomonadati</taxon>
        <taxon>Pseudomonadota</taxon>
        <taxon>Alphaproteobacteria</taxon>
        <taxon>Hyphomicrobiales</taxon>
        <taxon>Alsobacteraceae</taxon>
        <taxon>Alsobacter</taxon>
    </lineage>
</organism>
<dbReference type="FunFam" id="3.10.310.10:FF:000003">
    <property type="entry name" value="Proline racemase"/>
    <property type="match status" value="1"/>
</dbReference>
<name>A0AAU7JEL8_9HYPH</name>
<dbReference type="GO" id="GO:0047580">
    <property type="term" value="F:4-hydroxyproline epimerase activity"/>
    <property type="evidence" value="ECO:0007669"/>
    <property type="project" value="UniProtKB-EC"/>
</dbReference>